<dbReference type="HOGENOM" id="CLU_1426979_0_0_6"/>
<reference evidence="1 2" key="1">
    <citation type="submission" date="2012-04" db="EMBL/GenBank/DDBJ databases">
        <title>Complete genome of Rhodanobacter sp. 2APBS1.</title>
        <authorList>
            <consortium name="US DOE Joint Genome Institute"/>
            <person name="Huntemann M."/>
            <person name="Wei C.-L."/>
            <person name="Han J."/>
            <person name="Detter J.C."/>
            <person name="Han C."/>
            <person name="Tapia R."/>
            <person name="Munk A.C.C."/>
            <person name="Chen A."/>
            <person name="Krypides N."/>
            <person name="Mavromatis K."/>
            <person name="Markowitz V."/>
            <person name="Szeto E."/>
            <person name="Ivanova N."/>
            <person name="Mikhailova N."/>
            <person name="Ovchinnikova G."/>
            <person name="Pagani I."/>
            <person name="Pati A."/>
            <person name="Goodwin L."/>
            <person name="Peters L."/>
            <person name="Pitluck S."/>
            <person name="Woyke T."/>
            <person name="Prakash O."/>
            <person name="Elkins J."/>
            <person name="Brown S."/>
            <person name="Palumbo A."/>
            <person name="Hemme C."/>
            <person name="Zhou J."/>
            <person name="Watson D."/>
            <person name="Jardine P."/>
            <person name="Kostka J."/>
            <person name="Green S."/>
        </authorList>
    </citation>
    <scope>NUCLEOTIDE SEQUENCE [LARGE SCALE GENOMIC DNA]</scope>
    <source>
        <strain evidence="1 2">2APBS1</strain>
    </source>
</reference>
<organism evidence="1 2">
    <name type="scientific">Rhodanobacter denitrificans</name>
    <dbReference type="NCBI Taxonomy" id="666685"/>
    <lineage>
        <taxon>Bacteria</taxon>
        <taxon>Pseudomonadati</taxon>
        <taxon>Pseudomonadota</taxon>
        <taxon>Gammaproteobacteria</taxon>
        <taxon>Lysobacterales</taxon>
        <taxon>Rhodanobacteraceae</taxon>
        <taxon>Rhodanobacter</taxon>
    </lineage>
</organism>
<dbReference type="STRING" id="666685.R2APBS1_1999"/>
<accession>M4NGA9</accession>
<dbReference type="Proteomes" id="UP000011859">
    <property type="component" value="Chromosome"/>
</dbReference>
<keyword evidence="2" id="KW-1185">Reference proteome</keyword>
<evidence type="ECO:0000313" key="1">
    <source>
        <dbReference type="EMBL" id="AGG89122.1"/>
    </source>
</evidence>
<gene>
    <name evidence="1" type="ORF">R2APBS1_1999</name>
</gene>
<evidence type="ECO:0000313" key="2">
    <source>
        <dbReference type="Proteomes" id="UP000011859"/>
    </source>
</evidence>
<name>M4NGA9_9GAMM</name>
<proteinExistence type="predicted"/>
<dbReference type="RefSeq" id="WP_015447847.1">
    <property type="nucleotide sequence ID" value="NC_020541.1"/>
</dbReference>
<dbReference type="EMBL" id="CP003470">
    <property type="protein sequence ID" value="AGG89122.1"/>
    <property type="molecule type" value="Genomic_DNA"/>
</dbReference>
<sequence length="190" mass="21237" precursor="true">MSDSPHRPGSRVRRGSIEAPDEVARRVLKRRGVWSQYCHWSYIWRLMPTVAYRLADCLTTAIPDRQRRGPLLGQAYVEAARVIERWTEADSTRSLVTEAMAVLCTRAADAASVVVMVGDHEWRPGTDGPLGSFILAAPDAHVSTYAREGDLTEATAGMHALLAEHVYCSQCERSLGRRYEELFAPLEPVR</sequence>
<dbReference type="KEGG" id="rhd:R2APBS1_1999"/>
<dbReference type="AlphaFoldDB" id="M4NGA9"/>
<dbReference type="GeneID" id="72428732"/>
<protein>
    <submittedName>
        <fullName evidence="1">Uncharacterized protein</fullName>
    </submittedName>
</protein>